<evidence type="ECO:0000313" key="2">
    <source>
        <dbReference type="Proteomes" id="UP001172102"/>
    </source>
</evidence>
<protein>
    <submittedName>
        <fullName evidence="1">Uncharacterized protein</fullName>
    </submittedName>
</protein>
<comment type="caution">
    <text evidence="1">The sequence shown here is derived from an EMBL/GenBank/DDBJ whole genome shotgun (WGS) entry which is preliminary data.</text>
</comment>
<name>A0AA40DLU8_9PEZI</name>
<dbReference type="EMBL" id="JAUKUA010000006">
    <property type="protein sequence ID" value="KAK0708514.1"/>
    <property type="molecule type" value="Genomic_DNA"/>
</dbReference>
<organism evidence="1 2">
    <name type="scientific">Lasiosphaeris hirsuta</name>
    <dbReference type="NCBI Taxonomy" id="260670"/>
    <lineage>
        <taxon>Eukaryota</taxon>
        <taxon>Fungi</taxon>
        <taxon>Dikarya</taxon>
        <taxon>Ascomycota</taxon>
        <taxon>Pezizomycotina</taxon>
        <taxon>Sordariomycetes</taxon>
        <taxon>Sordariomycetidae</taxon>
        <taxon>Sordariales</taxon>
        <taxon>Lasiosphaeriaceae</taxon>
        <taxon>Lasiosphaeris</taxon>
    </lineage>
</organism>
<keyword evidence="2" id="KW-1185">Reference proteome</keyword>
<accession>A0AA40DLU8</accession>
<evidence type="ECO:0000313" key="1">
    <source>
        <dbReference type="EMBL" id="KAK0708514.1"/>
    </source>
</evidence>
<proteinExistence type="predicted"/>
<gene>
    <name evidence="1" type="ORF">B0H67DRAFT_341654</name>
</gene>
<dbReference type="AlphaFoldDB" id="A0AA40DLU8"/>
<dbReference type="Proteomes" id="UP001172102">
    <property type="component" value="Unassembled WGS sequence"/>
</dbReference>
<reference evidence="1" key="1">
    <citation type="submission" date="2023-06" db="EMBL/GenBank/DDBJ databases">
        <title>Genome-scale phylogeny and comparative genomics of the fungal order Sordariales.</title>
        <authorList>
            <consortium name="Lawrence Berkeley National Laboratory"/>
            <person name="Hensen N."/>
            <person name="Bonometti L."/>
            <person name="Westerberg I."/>
            <person name="Brannstrom I.O."/>
            <person name="Guillou S."/>
            <person name="Cros-Aarteil S."/>
            <person name="Calhoun S."/>
            <person name="Haridas S."/>
            <person name="Kuo A."/>
            <person name="Mondo S."/>
            <person name="Pangilinan J."/>
            <person name="Riley R."/>
            <person name="Labutti K."/>
            <person name="Andreopoulos B."/>
            <person name="Lipzen A."/>
            <person name="Chen C."/>
            <person name="Yanf M."/>
            <person name="Daum C."/>
            <person name="Ng V."/>
            <person name="Clum A."/>
            <person name="Steindorff A."/>
            <person name="Ohm R."/>
            <person name="Martin F."/>
            <person name="Silar P."/>
            <person name="Natvig D."/>
            <person name="Lalanne C."/>
            <person name="Gautier V."/>
            <person name="Ament-Velasquez S.L."/>
            <person name="Kruys A."/>
            <person name="Hutchinson M.I."/>
            <person name="Powell A.J."/>
            <person name="Barry K."/>
            <person name="Miller A.N."/>
            <person name="Grigoriev I.V."/>
            <person name="Debuchy R."/>
            <person name="Gladieux P."/>
            <person name="Thoren M.H."/>
            <person name="Johannesson H."/>
        </authorList>
    </citation>
    <scope>NUCLEOTIDE SEQUENCE</scope>
    <source>
        <strain evidence="1">SMH4607-1</strain>
    </source>
</reference>
<sequence>MQIACGKRARPTMESCNKATIKGQHGKDGAVPARCRGYIDPQRPHTGCRRDDAIGEDRRILAEFGLAWSLGLLPRGRAGGIGYDGTVQLHNDVIGRLVKHDHGATWPTAASARVLERSRLWMAVFHLFSAAAALGSSLWCGKRTSTASCCQLRPWAADGTSRPGMPGARQTCCSRQAAQKQQRQKRVSPGAWRPHPLLAAGQMISRIDSHSH</sequence>